<keyword evidence="1" id="KW-0472">Membrane</keyword>
<reference evidence="2 3" key="1">
    <citation type="submission" date="2016-10" db="EMBL/GenBank/DDBJ databases">
        <authorList>
            <person name="de Groot N.N."/>
        </authorList>
    </citation>
    <scope>NUCLEOTIDE SEQUENCE [LARGE SCALE GENOMIC DNA]</scope>
    <source>
        <strain evidence="2 3">DSM 16981</strain>
    </source>
</reference>
<name>A0A1G9RKR9_9FIRM</name>
<evidence type="ECO:0000313" key="3">
    <source>
        <dbReference type="Proteomes" id="UP000199309"/>
    </source>
</evidence>
<evidence type="ECO:0000313" key="2">
    <source>
        <dbReference type="EMBL" id="SDM23015.1"/>
    </source>
</evidence>
<dbReference type="Proteomes" id="UP000199309">
    <property type="component" value="Unassembled WGS sequence"/>
</dbReference>
<feature type="transmembrane region" description="Helical" evidence="1">
    <location>
        <begin position="20"/>
        <end position="40"/>
    </location>
</feature>
<keyword evidence="1" id="KW-0812">Transmembrane</keyword>
<protein>
    <submittedName>
        <fullName evidence="2">Uncharacterized protein</fullName>
    </submittedName>
</protein>
<keyword evidence="3" id="KW-1185">Reference proteome</keyword>
<proteinExistence type="predicted"/>
<accession>A0A1G9RKR9</accession>
<organism evidence="2 3">
    <name type="scientific">Megasphaera paucivorans</name>
    <dbReference type="NCBI Taxonomy" id="349095"/>
    <lineage>
        <taxon>Bacteria</taxon>
        <taxon>Bacillati</taxon>
        <taxon>Bacillota</taxon>
        <taxon>Negativicutes</taxon>
        <taxon>Veillonellales</taxon>
        <taxon>Veillonellaceae</taxon>
        <taxon>Megasphaera</taxon>
    </lineage>
</organism>
<sequence>MTKKSEIETIIFNTMDELKYISIGKMDLAALVVVVAYRAYDKGKAEGLHQTKILQN</sequence>
<gene>
    <name evidence="2" type="ORF">SAMN05660299_00474</name>
</gene>
<evidence type="ECO:0000256" key="1">
    <source>
        <dbReference type="SAM" id="Phobius"/>
    </source>
</evidence>
<dbReference type="AlphaFoldDB" id="A0A1G9RKR9"/>
<dbReference type="RefSeq" id="WP_176762839.1">
    <property type="nucleotide sequence ID" value="NZ_FNHQ01000003.1"/>
</dbReference>
<dbReference type="EMBL" id="FNHQ01000003">
    <property type="protein sequence ID" value="SDM23015.1"/>
    <property type="molecule type" value="Genomic_DNA"/>
</dbReference>
<dbReference type="STRING" id="349095.SAMN05660299_00474"/>
<keyword evidence="1" id="KW-1133">Transmembrane helix</keyword>